<keyword evidence="3" id="KW-0862">Zinc</keyword>
<evidence type="ECO:0000256" key="1">
    <source>
        <dbReference type="ARBA" id="ARBA00022723"/>
    </source>
</evidence>
<keyword evidence="7" id="KW-1185">Reference proteome</keyword>
<evidence type="ECO:0000256" key="3">
    <source>
        <dbReference type="ARBA" id="ARBA00022833"/>
    </source>
</evidence>
<reference evidence="6 7" key="1">
    <citation type="submission" date="2019-06" db="EMBL/GenBank/DDBJ databases">
        <title>Amycolatopsis alkalitolerans sp. nov., isolated from Gastrodia elata Blume.</title>
        <authorList>
            <person name="Narsing Rao M.P."/>
            <person name="Li W.J."/>
        </authorList>
    </citation>
    <scope>NUCLEOTIDE SEQUENCE [LARGE SCALE GENOMIC DNA]</scope>
    <source>
        <strain evidence="6 7">SYSUP0005</strain>
    </source>
</reference>
<evidence type="ECO:0000313" key="7">
    <source>
        <dbReference type="Proteomes" id="UP000305546"/>
    </source>
</evidence>
<keyword evidence="1" id="KW-0479">Metal-binding</keyword>
<dbReference type="InterPro" id="IPR051781">
    <property type="entry name" value="Metallo-dep_Hydrolase"/>
</dbReference>
<dbReference type="AlphaFoldDB" id="A0A5C4LX22"/>
<dbReference type="Proteomes" id="UP000305546">
    <property type="component" value="Unassembled WGS sequence"/>
</dbReference>
<evidence type="ECO:0000256" key="2">
    <source>
        <dbReference type="ARBA" id="ARBA00022801"/>
    </source>
</evidence>
<keyword evidence="2 6" id="KW-0378">Hydrolase</keyword>
<name>A0A5C4LX22_9PSEU</name>
<dbReference type="InterPro" id="IPR032466">
    <property type="entry name" value="Metal_Hydrolase"/>
</dbReference>
<dbReference type="PANTHER" id="PTHR43135">
    <property type="entry name" value="ALPHA-D-RIBOSE 1-METHYLPHOSPHONATE 5-TRIPHOSPHATE DIPHOSPHATASE"/>
    <property type="match status" value="1"/>
</dbReference>
<dbReference type="EMBL" id="VDFW01000027">
    <property type="protein sequence ID" value="TNC22413.1"/>
    <property type="molecule type" value="Genomic_DNA"/>
</dbReference>
<evidence type="ECO:0000259" key="5">
    <source>
        <dbReference type="Pfam" id="PF22039"/>
    </source>
</evidence>
<protein>
    <submittedName>
        <fullName evidence="6">Amidohydrolase family protein</fullName>
    </submittedName>
</protein>
<dbReference type="InterPro" id="IPR054418">
    <property type="entry name" value="MQNX/HUTI_composite_N"/>
</dbReference>
<dbReference type="InterPro" id="IPR011059">
    <property type="entry name" value="Metal-dep_hydrolase_composite"/>
</dbReference>
<dbReference type="Pfam" id="PF01979">
    <property type="entry name" value="Amidohydro_1"/>
    <property type="match status" value="1"/>
</dbReference>
<dbReference type="Pfam" id="PF22039">
    <property type="entry name" value="HUTI_composite_bact"/>
    <property type="match status" value="1"/>
</dbReference>
<dbReference type="SUPFAM" id="SSF51556">
    <property type="entry name" value="Metallo-dependent hydrolases"/>
    <property type="match status" value="1"/>
</dbReference>
<accession>A0A5C4LX22</accession>
<evidence type="ECO:0000313" key="6">
    <source>
        <dbReference type="EMBL" id="TNC22413.1"/>
    </source>
</evidence>
<dbReference type="Gene3D" id="2.30.40.10">
    <property type="entry name" value="Urease, subunit C, domain 1"/>
    <property type="match status" value="1"/>
</dbReference>
<dbReference type="GO" id="GO:0016810">
    <property type="term" value="F:hydrolase activity, acting on carbon-nitrogen (but not peptide) bonds"/>
    <property type="evidence" value="ECO:0007669"/>
    <property type="project" value="InterPro"/>
</dbReference>
<dbReference type="PANTHER" id="PTHR43135:SF3">
    <property type="entry name" value="ALPHA-D-RIBOSE 1-METHYLPHOSPHONATE 5-TRIPHOSPHATE DIPHOSPHATASE"/>
    <property type="match status" value="1"/>
</dbReference>
<feature type="domain" description="Amidohydrolase-related" evidence="4">
    <location>
        <begin position="56"/>
        <end position="376"/>
    </location>
</feature>
<feature type="domain" description="Aminodeoxyfutalosine deaminase/Imidazolonepropionase-like composite" evidence="5">
    <location>
        <begin position="22"/>
        <end position="44"/>
    </location>
</feature>
<organism evidence="6 7">
    <name type="scientific">Amycolatopsis alkalitolerans</name>
    <dbReference type="NCBI Taxonomy" id="2547244"/>
    <lineage>
        <taxon>Bacteria</taxon>
        <taxon>Bacillati</taxon>
        <taxon>Actinomycetota</taxon>
        <taxon>Actinomycetes</taxon>
        <taxon>Pseudonocardiales</taxon>
        <taxon>Pseudonocardiaceae</taxon>
        <taxon>Amycolatopsis</taxon>
    </lineage>
</organism>
<evidence type="ECO:0000259" key="4">
    <source>
        <dbReference type="Pfam" id="PF01979"/>
    </source>
</evidence>
<dbReference type="InterPro" id="IPR057744">
    <property type="entry name" value="OTAase-like"/>
</dbReference>
<proteinExistence type="predicted"/>
<dbReference type="OrthoDB" id="3514520at2"/>
<dbReference type="Gene3D" id="3.20.20.140">
    <property type="entry name" value="Metal-dependent hydrolases"/>
    <property type="match status" value="1"/>
</dbReference>
<gene>
    <name evidence="6" type="ORF">FG385_25525</name>
</gene>
<dbReference type="CDD" id="cd01299">
    <property type="entry name" value="Met_dep_hydrolase_A"/>
    <property type="match status" value="1"/>
</dbReference>
<dbReference type="InterPro" id="IPR006680">
    <property type="entry name" value="Amidohydro-rel"/>
</dbReference>
<comment type="caution">
    <text evidence="6">The sequence shown here is derived from an EMBL/GenBank/DDBJ whole genome shotgun (WGS) entry which is preliminary data.</text>
</comment>
<sequence length="414" mass="43462">MMKFYTANRVLTGEQGEVHAGAGVLVDGDTIAWVGPAAELPPDYGAVERVELGDLTLLPGLIDSHVHLGFDGGPAPVERMKAESDPQQLVLMLRSARELLSVGVTTARDLGARSFLDVVVRDAIDTGIARGPRMVTAGRPLTVTGGHCWFMGGECDTDDEVRRMVRLHHKMGVDLIKVMSTGGFMTAGSAPWFAQFTDGQLAAAVGEAHRLGKRVAAHAHGVEGIRRALDAGVDTLEHCSFVLPDGRMSVDDELVARIVASGAYVCPTVNTRYAEFLATRGEDFKPSLPVLHERGAKIIAGTDAGIDNVPHYAYVAGLEALAMVGLPADQVLYAATARAAEALGLGEVTGRLRPGLSADLIAVEGDPLADISALHSLRLVVARGTPFQPDPVGEAALPAPPAPTGLAMAKAVSR</sequence>
<dbReference type="GO" id="GO:0046872">
    <property type="term" value="F:metal ion binding"/>
    <property type="evidence" value="ECO:0007669"/>
    <property type="project" value="UniProtKB-KW"/>
</dbReference>
<dbReference type="SUPFAM" id="SSF51338">
    <property type="entry name" value="Composite domain of metallo-dependent hydrolases"/>
    <property type="match status" value="1"/>
</dbReference>